<evidence type="ECO:0000313" key="1">
    <source>
        <dbReference type="EMBL" id="KPV51187.1"/>
    </source>
</evidence>
<keyword evidence="2" id="KW-1185">Reference proteome</keyword>
<reference evidence="1 2" key="1">
    <citation type="submission" date="2015-09" db="EMBL/GenBank/DDBJ databases">
        <title>Draft genome sequence of Kouleothrix aurantiaca JCM 19913.</title>
        <authorList>
            <person name="Hemp J."/>
        </authorList>
    </citation>
    <scope>NUCLEOTIDE SEQUENCE [LARGE SCALE GENOMIC DNA]</scope>
    <source>
        <strain evidence="1 2">COM-B</strain>
    </source>
</reference>
<dbReference type="EMBL" id="LJCR01001028">
    <property type="protein sequence ID" value="KPV51187.1"/>
    <property type="molecule type" value="Genomic_DNA"/>
</dbReference>
<proteinExistence type="predicted"/>
<dbReference type="AlphaFoldDB" id="A0A0P9DE55"/>
<accession>A0A0P9DE55</accession>
<gene>
    <name evidence="1" type="ORF">SE17_22645</name>
</gene>
<protein>
    <submittedName>
        <fullName evidence="1">Uncharacterized protein</fullName>
    </submittedName>
</protein>
<dbReference type="Proteomes" id="UP000050509">
    <property type="component" value="Unassembled WGS sequence"/>
</dbReference>
<sequence>MVALVATFAAPSGNAKAAGIATGRGWYLRNSNSGGVANLGFFYGLPGDIPIVGDWNGDGYDTPGVVR</sequence>
<comment type="caution">
    <text evidence="1">The sequence shown here is derived from an EMBL/GenBank/DDBJ whole genome shotgun (WGS) entry which is preliminary data.</text>
</comment>
<evidence type="ECO:0000313" key="2">
    <source>
        <dbReference type="Proteomes" id="UP000050509"/>
    </source>
</evidence>
<name>A0A0P9DE55_9CHLR</name>
<organism evidence="1 2">
    <name type="scientific">Kouleothrix aurantiaca</name>
    <dbReference type="NCBI Taxonomy" id="186479"/>
    <lineage>
        <taxon>Bacteria</taxon>
        <taxon>Bacillati</taxon>
        <taxon>Chloroflexota</taxon>
        <taxon>Chloroflexia</taxon>
        <taxon>Chloroflexales</taxon>
        <taxon>Roseiflexineae</taxon>
        <taxon>Roseiflexaceae</taxon>
        <taxon>Kouleothrix</taxon>
    </lineage>
</organism>